<dbReference type="AlphaFoldDB" id="D2U1Y4"/>
<reference evidence="2" key="1">
    <citation type="journal article" date="2010" name="Insect Mol. Biol.">
        <title>The draft genome sequence of Arsenophonus nasoniae, son-killer bacterium of Nasonia vitripennis, reveals genes associated with virulence and symbiosis.</title>
        <authorList>
            <person name="Wilkes T."/>
            <person name="Darby A.C."/>
            <person name="Choi J."/>
            <person name="Colborne J.K."/>
            <person name="Werren J.H."/>
            <person name="Hurst G.D.D."/>
        </authorList>
    </citation>
    <scope>NUCLEOTIDE SEQUENCE</scope>
</reference>
<evidence type="ECO:0000256" key="1">
    <source>
        <dbReference type="SAM" id="SignalP"/>
    </source>
</evidence>
<keyword evidence="1" id="KW-0732">Signal</keyword>
<evidence type="ECO:0000313" key="7">
    <source>
        <dbReference type="Proteomes" id="UP000295134"/>
    </source>
</evidence>
<feature type="signal peptide" evidence="1">
    <location>
        <begin position="1"/>
        <end position="19"/>
    </location>
</feature>
<feature type="chain" id="PRO_5044729610" evidence="1">
    <location>
        <begin position="20"/>
        <end position="89"/>
    </location>
</feature>
<proteinExistence type="predicted"/>
<dbReference type="GeneID" id="96878119"/>
<evidence type="ECO:0000313" key="2">
    <source>
        <dbReference type="EMBL" id="CBA74893.1"/>
    </source>
</evidence>
<dbReference type="EMBL" id="CP038613">
    <property type="protein sequence ID" value="QBY44566.1"/>
    <property type="molecule type" value="Genomic_DNA"/>
</dbReference>
<dbReference type="KEGG" id="ans:ArsFIN_31520"/>
<dbReference type="EMBL" id="CP123523">
    <property type="protein sequence ID" value="WGM04813.1"/>
    <property type="molecule type" value="Genomic_DNA"/>
</dbReference>
<organism evidence="2">
    <name type="scientific">Arsenophonus nasoniae</name>
    <name type="common">son-killer infecting Nasonia vitripennis</name>
    <dbReference type="NCBI Taxonomy" id="638"/>
    <lineage>
        <taxon>Bacteria</taxon>
        <taxon>Pseudomonadati</taxon>
        <taxon>Pseudomonadota</taxon>
        <taxon>Gammaproteobacteria</taxon>
        <taxon>Enterobacterales</taxon>
        <taxon>Morganellaceae</taxon>
        <taxon>Arsenophonus</taxon>
    </lineage>
</organism>
<dbReference type="Proteomes" id="UP001177592">
    <property type="component" value="Chromosome"/>
</dbReference>
<dbReference type="Proteomes" id="UP000295134">
    <property type="component" value="Chromosome"/>
</dbReference>
<evidence type="ECO:0000313" key="6">
    <source>
        <dbReference type="EMBL" id="WGM04813.1"/>
    </source>
</evidence>
<protein>
    <submittedName>
        <fullName evidence="2">Uncharacterized protein</fullName>
    </submittedName>
</protein>
<dbReference type="Proteomes" id="UP001177597">
    <property type="component" value="Chromosome"/>
</dbReference>
<keyword evidence="8" id="KW-1185">Reference proteome</keyword>
<gene>
    <name evidence="2" type="ORF">ARN_25800</name>
    <name evidence="3" type="ORF">ArsFIN_31520</name>
    <name evidence="4" type="ORF">QE207_11985</name>
    <name evidence="5" type="ORF">QE210_13070</name>
    <name evidence="6" type="ORF">QE258_14600</name>
</gene>
<dbReference type="EMBL" id="CP123504">
    <property type="protein sequence ID" value="WGM00778.1"/>
    <property type="molecule type" value="Genomic_DNA"/>
</dbReference>
<evidence type="ECO:0000313" key="4">
    <source>
        <dbReference type="EMBL" id="WGL94435.1"/>
    </source>
</evidence>
<name>D2U1Y4_9GAMM</name>
<dbReference type="EMBL" id="FN545246">
    <property type="protein sequence ID" value="CBA74893.1"/>
    <property type="molecule type" value="Genomic_DNA"/>
</dbReference>
<dbReference type="RefSeq" id="WP_051297019.1">
    <property type="nucleotide sequence ID" value="NZ_CP038613.1"/>
</dbReference>
<evidence type="ECO:0000313" key="5">
    <source>
        <dbReference type="EMBL" id="WGM00778.1"/>
    </source>
</evidence>
<accession>D2U1Y4</accession>
<sequence>MNIVIKRGLLILSVTSAIAATFSSSVFAEPAGKQQYYCKGNYGNKDDQGVWDWIFTASSEQEAREQAKEQYKVDGPNSFVSIRECTLEK</sequence>
<reference evidence="4" key="3">
    <citation type="submission" date="2023-04" db="EMBL/GenBank/DDBJ databases">
        <title>Genome dynamics across the evolutionary transition to endosymbiosis.</title>
        <authorList>
            <person name="Siozios S."/>
            <person name="Nadal-Jimenez P."/>
            <person name="Azagi T."/>
            <person name="Sprong H."/>
            <person name="Frost C.L."/>
            <person name="Parratt S.R."/>
            <person name="Taylor G."/>
            <person name="Brettell L."/>
            <person name="Lew K.C."/>
            <person name="Croft L."/>
            <person name="King K.C."/>
            <person name="Brockhurst M.A."/>
            <person name="Hypsa V."/>
            <person name="Novakova E."/>
            <person name="Darby A.C."/>
            <person name="Hurst G.D.D."/>
        </authorList>
    </citation>
    <scope>NUCLEOTIDE SEQUENCE</scope>
    <source>
        <strain evidence="4">AIh</strain>
        <strain evidence="6">ANv_CAN</strain>
        <strain evidence="5">APv</strain>
    </source>
</reference>
<evidence type="ECO:0000313" key="3">
    <source>
        <dbReference type="EMBL" id="QBY44566.1"/>
    </source>
</evidence>
<evidence type="ECO:0000313" key="8">
    <source>
        <dbReference type="Proteomes" id="UP001177592"/>
    </source>
</evidence>
<dbReference type="Proteomes" id="UP001177595">
    <property type="component" value="Chromosome"/>
</dbReference>
<reference evidence="3 7" key="2">
    <citation type="submission" date="2019-03" db="EMBL/GenBank/DDBJ databases">
        <title>Long-read sequencing reveals hyperdense prophage content in a complex bacterial symbiont genome.</title>
        <authorList>
            <person name="Frost C.L."/>
            <person name="Siozios S."/>
            <person name="Nadal-Jimenez P."/>
            <person name="Brockhurst M.A."/>
            <person name="King K.C."/>
            <person name="Darby A.C."/>
            <person name="Hurst G.D.D."/>
        </authorList>
    </citation>
    <scope>NUCLEOTIDE SEQUENCE [LARGE SCALE GENOMIC DNA]</scope>
    <source>
        <strain evidence="3 7">FIN</strain>
    </source>
</reference>
<dbReference type="EMBL" id="CP123498">
    <property type="protein sequence ID" value="WGL94435.1"/>
    <property type="molecule type" value="Genomic_DNA"/>
</dbReference>